<dbReference type="InterPro" id="IPR036856">
    <property type="entry name" value="Ald_Oxase/Xan_DH_a/b_sf"/>
</dbReference>
<dbReference type="InterPro" id="IPR000674">
    <property type="entry name" value="Ald_Oxase/Xan_DH_a/b"/>
</dbReference>
<evidence type="ECO:0000313" key="4">
    <source>
        <dbReference type="Proteomes" id="UP001620405"/>
    </source>
</evidence>
<dbReference type="SMART" id="SM01008">
    <property type="entry name" value="Ald_Xan_dh_C"/>
    <property type="match status" value="1"/>
</dbReference>
<dbReference type="PROSITE" id="PS51318">
    <property type="entry name" value="TAT"/>
    <property type="match status" value="1"/>
</dbReference>
<dbReference type="Gene3D" id="3.90.1170.50">
    <property type="entry name" value="Aldehyde oxidase/xanthine dehydrogenase, a/b hammerhead"/>
    <property type="match status" value="1"/>
</dbReference>
<dbReference type="PANTHER" id="PTHR47495:SF1">
    <property type="entry name" value="BLL3820 PROTEIN"/>
    <property type="match status" value="1"/>
</dbReference>
<dbReference type="Pfam" id="PF02738">
    <property type="entry name" value="MoCoBD_1"/>
    <property type="match status" value="1"/>
</dbReference>
<dbReference type="EMBL" id="JADIKG010000009">
    <property type="protein sequence ID" value="MFK2872373.1"/>
    <property type="molecule type" value="Genomic_DNA"/>
</dbReference>
<dbReference type="InterPro" id="IPR052516">
    <property type="entry name" value="N-heterocyclic_Hydroxylase"/>
</dbReference>
<gene>
    <name evidence="3" type="ORF">ISP13_02430</name>
</gene>
<feature type="compositionally biased region" description="Polar residues" evidence="1">
    <location>
        <begin position="310"/>
        <end position="331"/>
    </location>
</feature>
<sequence>MSGTVRLSRRRFLQVMAGTAGALIVGVRMARGADAPVPLDMLGDTLYGLGPYIRIDADGSVLIGARDPDTGTGVATALPRILADELDADWQHVRVVQLGLGVANGNGEPRWIYGQQAGGTGNSMSRAWRDLRAAGALARWLLVQAAAQQLGIPAERLRTEKGVVISPDGRRLRYGELASAATKITPPQNPPAVKTPDRYTLIGQPAGDVDARGIVTGQTPYSFDQHFGDAVVAVLSHCPWPDGQLAELDQSDALAIKGVLKVVELKPDPKLPPGQTVIAPAVAVIAETTWLALQGRRALKLSWKPGASNSESTAALEQQATSLLDSDSAPTTRVRDDGDTDKAAHKGARRVDATYYQPWLAHATSEPMNCLVRLDKNSATLYVPTQAPQQAWTVVQRLTGLLPDQIDIRVPRIGGGYGRRLDHDYVAEAVLLAQAIDKPLHLFWTRDEDLAHDYYRSGCVHKLNAVIDRKRQIIAWNQRLASASALTGRGVSSDRLWTSEVDVNQLPAGFVPNYRSDWFSLASSTPRGPHRGMPHITNAFAVDSFVDEIAFALKEDPLHTRLRLIGEPRLVPLQGGGAIDTARLANVLQLVADRINWKDWLHTVNGLGIACWYMDGAYVAHAVEVSMRGEQLTIQRAVCAVDVGRVINPMGLEGQVAGATLDALSNALNLAITVKDGQVQQNNWKDYPLASMAQLPNTVEVITVPGEGDPAGASFLAMPSVAPALANAVFRVSAVRVRRLPLMKELLRLL</sequence>
<comment type="caution">
    <text evidence="3">The sequence shown here is derived from an EMBL/GenBank/DDBJ whole genome shotgun (WGS) entry which is preliminary data.</text>
</comment>
<dbReference type="InterPro" id="IPR037165">
    <property type="entry name" value="AldOxase/xan_DH_Mopterin-bd_sf"/>
</dbReference>
<dbReference type="Pfam" id="PF20256">
    <property type="entry name" value="MoCoBD_2"/>
    <property type="match status" value="1"/>
</dbReference>
<dbReference type="PIRSF" id="PIRSF036389">
    <property type="entry name" value="IOR_B"/>
    <property type="match status" value="1"/>
</dbReference>
<dbReference type="Gene3D" id="3.30.365.10">
    <property type="entry name" value="Aldehyde oxidase/xanthine dehydrogenase, molybdopterin binding domain"/>
    <property type="match status" value="4"/>
</dbReference>
<dbReference type="RefSeq" id="WP_284399039.1">
    <property type="nucleotide sequence ID" value="NZ_BSNQ01000003.1"/>
</dbReference>
<dbReference type="SUPFAM" id="SSF56003">
    <property type="entry name" value="Molybdenum cofactor-binding domain"/>
    <property type="match status" value="2"/>
</dbReference>
<accession>A0ABW8IS63</accession>
<organism evidence="3 4">
    <name type="scientific">Dyella lipolytica</name>
    <dbReference type="NCBI Taxonomy" id="1867835"/>
    <lineage>
        <taxon>Bacteria</taxon>
        <taxon>Pseudomonadati</taxon>
        <taxon>Pseudomonadota</taxon>
        <taxon>Gammaproteobacteria</taxon>
        <taxon>Lysobacterales</taxon>
        <taxon>Rhodanobacteraceae</taxon>
        <taxon>Dyella</taxon>
    </lineage>
</organism>
<feature type="compositionally biased region" description="Basic and acidic residues" evidence="1">
    <location>
        <begin position="333"/>
        <end position="347"/>
    </location>
</feature>
<evidence type="ECO:0000313" key="3">
    <source>
        <dbReference type="EMBL" id="MFK2872373.1"/>
    </source>
</evidence>
<name>A0ABW8IS63_9GAMM</name>
<feature type="domain" description="Aldehyde oxidase/xanthine dehydrogenase a/b hammerhead" evidence="2">
    <location>
        <begin position="216"/>
        <end position="307"/>
    </location>
</feature>
<evidence type="ECO:0000256" key="1">
    <source>
        <dbReference type="SAM" id="MobiDB-lite"/>
    </source>
</evidence>
<dbReference type="InterPro" id="IPR008274">
    <property type="entry name" value="AldOxase/xan_DH_MoCoBD1"/>
</dbReference>
<dbReference type="SUPFAM" id="SSF54665">
    <property type="entry name" value="CO dehydrogenase molybdoprotein N-domain-like"/>
    <property type="match status" value="1"/>
</dbReference>
<keyword evidence="4" id="KW-1185">Reference proteome</keyword>
<dbReference type="Proteomes" id="UP001620405">
    <property type="component" value="Unassembled WGS sequence"/>
</dbReference>
<dbReference type="InterPro" id="IPR012368">
    <property type="entry name" value="OxRdtase_Mopterin-bd_su_IorB"/>
</dbReference>
<evidence type="ECO:0000259" key="2">
    <source>
        <dbReference type="SMART" id="SM01008"/>
    </source>
</evidence>
<reference evidence="3 4" key="1">
    <citation type="submission" date="2020-10" db="EMBL/GenBank/DDBJ databases">
        <title>Phylogeny of dyella-like bacteria.</title>
        <authorList>
            <person name="Fu J."/>
        </authorList>
    </citation>
    <scope>NUCLEOTIDE SEQUENCE [LARGE SCALE GENOMIC DNA]</scope>
    <source>
        <strain evidence="3 4">DHOB07</strain>
    </source>
</reference>
<dbReference type="PANTHER" id="PTHR47495">
    <property type="entry name" value="ALDEHYDE DEHYDROGENASE"/>
    <property type="match status" value="1"/>
</dbReference>
<proteinExistence type="predicted"/>
<dbReference type="InterPro" id="IPR006311">
    <property type="entry name" value="TAT_signal"/>
</dbReference>
<dbReference type="InterPro" id="IPR046867">
    <property type="entry name" value="AldOxase/xan_DH_MoCoBD2"/>
</dbReference>
<protein>
    <submittedName>
        <fullName evidence="3">Xanthine dehydrogenase family protein molybdopterin-binding subunit</fullName>
    </submittedName>
</protein>
<feature type="region of interest" description="Disordered" evidence="1">
    <location>
        <begin position="310"/>
        <end position="347"/>
    </location>
</feature>